<dbReference type="Proteomes" id="UP000242432">
    <property type="component" value="Unassembled WGS sequence"/>
</dbReference>
<sequence>MITVRKATNDDVDILQKLASELVPSSFKGVLTTAQIDFMLDKLYSQQALSDAIGAGTDYFIATFNGEDLGVVSVIQQGPNLFLMQKIYVNEHYVGKGIGTALFTAVKEYVRSKILPCTIELIINAHNPGLEFYKKKGMQKVRDTGLDMGDFFINEEVYSLELN</sequence>
<dbReference type="PROSITE" id="PS51186">
    <property type="entry name" value="GNAT"/>
    <property type="match status" value="1"/>
</dbReference>
<reference evidence="3" key="1">
    <citation type="submission" date="2017-02" db="EMBL/GenBank/DDBJ databases">
        <authorList>
            <person name="Varghese N."/>
            <person name="Submissions S."/>
        </authorList>
    </citation>
    <scope>NUCLEOTIDE SEQUENCE [LARGE SCALE GENOMIC DNA]</scope>
    <source>
        <strain evidence="3">DSM 3072</strain>
    </source>
</reference>
<keyword evidence="3" id="KW-1185">Reference proteome</keyword>
<protein>
    <submittedName>
        <fullName evidence="2">Ribosomal protein S18 acetylase RimI</fullName>
    </submittedName>
</protein>
<dbReference type="EMBL" id="FUXX01000067">
    <property type="protein sequence ID" value="SKA70122.1"/>
    <property type="molecule type" value="Genomic_DNA"/>
</dbReference>
<dbReference type="InterPro" id="IPR016181">
    <property type="entry name" value="Acyl_CoA_acyltransferase"/>
</dbReference>
<dbReference type="RefSeq" id="WP_078929564.1">
    <property type="nucleotide sequence ID" value="NZ_FUXX01000067.1"/>
</dbReference>
<dbReference type="Pfam" id="PF13508">
    <property type="entry name" value="Acetyltransf_7"/>
    <property type="match status" value="1"/>
</dbReference>
<accession>A0A1T4VYL5</accession>
<dbReference type="STRING" id="83771.SAMN02910357_01161"/>
<dbReference type="GO" id="GO:0016747">
    <property type="term" value="F:acyltransferase activity, transferring groups other than amino-acyl groups"/>
    <property type="evidence" value="ECO:0007669"/>
    <property type="project" value="InterPro"/>
</dbReference>
<evidence type="ECO:0000313" key="2">
    <source>
        <dbReference type="EMBL" id="SKA70122.1"/>
    </source>
</evidence>
<gene>
    <name evidence="2" type="ORF">SAMN02745213_02293</name>
</gene>
<dbReference type="InterPro" id="IPR000182">
    <property type="entry name" value="GNAT_dom"/>
</dbReference>
<proteinExistence type="predicted"/>
<dbReference type="CDD" id="cd04301">
    <property type="entry name" value="NAT_SF"/>
    <property type="match status" value="1"/>
</dbReference>
<feature type="domain" description="N-acetyltransferase" evidence="1">
    <location>
        <begin position="2"/>
        <end position="163"/>
    </location>
</feature>
<keyword evidence="2" id="KW-0687">Ribonucleoprotein</keyword>
<evidence type="ECO:0000313" key="3">
    <source>
        <dbReference type="Proteomes" id="UP000242432"/>
    </source>
</evidence>
<keyword evidence="2" id="KW-0689">Ribosomal protein</keyword>
<name>A0A1T4VYL5_9GAMM</name>
<dbReference type="Gene3D" id="3.40.630.30">
    <property type="match status" value="1"/>
</dbReference>
<dbReference type="SUPFAM" id="SSF55729">
    <property type="entry name" value="Acyl-CoA N-acyltransferases (Nat)"/>
    <property type="match status" value="1"/>
</dbReference>
<organism evidence="2 3">
    <name type="scientific">Succinivibrio dextrinosolvens DSM 3072</name>
    <dbReference type="NCBI Taxonomy" id="1123324"/>
    <lineage>
        <taxon>Bacteria</taxon>
        <taxon>Pseudomonadati</taxon>
        <taxon>Pseudomonadota</taxon>
        <taxon>Gammaproteobacteria</taxon>
        <taxon>Aeromonadales</taxon>
        <taxon>Succinivibrionaceae</taxon>
        <taxon>Succinivibrio</taxon>
    </lineage>
</organism>
<dbReference type="AlphaFoldDB" id="A0A1T4VYL5"/>
<dbReference type="GO" id="GO:0005840">
    <property type="term" value="C:ribosome"/>
    <property type="evidence" value="ECO:0007669"/>
    <property type="project" value="UniProtKB-KW"/>
</dbReference>
<evidence type="ECO:0000259" key="1">
    <source>
        <dbReference type="PROSITE" id="PS51186"/>
    </source>
</evidence>